<dbReference type="EMBL" id="SDMP01000014">
    <property type="protein sequence ID" value="RYR15965.1"/>
    <property type="molecule type" value="Genomic_DNA"/>
</dbReference>
<proteinExistence type="predicted"/>
<evidence type="ECO:0000313" key="3">
    <source>
        <dbReference type="Proteomes" id="UP000289738"/>
    </source>
</evidence>
<accession>A0A444ZPA6</accession>
<reference evidence="2 3" key="1">
    <citation type="submission" date="2019-01" db="EMBL/GenBank/DDBJ databases">
        <title>Sequencing of cultivated peanut Arachis hypogaea provides insights into genome evolution and oil improvement.</title>
        <authorList>
            <person name="Chen X."/>
        </authorList>
    </citation>
    <scope>NUCLEOTIDE SEQUENCE [LARGE SCALE GENOMIC DNA]</scope>
    <source>
        <strain evidence="3">cv. Fuhuasheng</strain>
        <tissue evidence="2">Leaves</tissue>
    </source>
</reference>
<protein>
    <submittedName>
        <fullName evidence="2">Uncharacterized protein</fullName>
    </submittedName>
</protein>
<evidence type="ECO:0000313" key="2">
    <source>
        <dbReference type="EMBL" id="RYR15965.1"/>
    </source>
</evidence>
<sequence length="116" mass="13198">MHQNKRPAKNRLGSNLEKKISNATKKKKKIAPRKLNLLDARSSIQSSSTPYNAPDMNYPREDYTRLERAADGFGSLITSDSQITWSLILFISCNRMCGPYSYLKPSIPSYISIERN</sequence>
<dbReference type="AlphaFoldDB" id="A0A444ZPA6"/>
<dbReference type="Proteomes" id="UP000289738">
    <property type="component" value="Chromosome B04"/>
</dbReference>
<feature type="region of interest" description="Disordered" evidence="1">
    <location>
        <begin position="1"/>
        <end position="28"/>
    </location>
</feature>
<organism evidence="2 3">
    <name type="scientific">Arachis hypogaea</name>
    <name type="common">Peanut</name>
    <dbReference type="NCBI Taxonomy" id="3818"/>
    <lineage>
        <taxon>Eukaryota</taxon>
        <taxon>Viridiplantae</taxon>
        <taxon>Streptophyta</taxon>
        <taxon>Embryophyta</taxon>
        <taxon>Tracheophyta</taxon>
        <taxon>Spermatophyta</taxon>
        <taxon>Magnoliopsida</taxon>
        <taxon>eudicotyledons</taxon>
        <taxon>Gunneridae</taxon>
        <taxon>Pentapetalae</taxon>
        <taxon>rosids</taxon>
        <taxon>fabids</taxon>
        <taxon>Fabales</taxon>
        <taxon>Fabaceae</taxon>
        <taxon>Papilionoideae</taxon>
        <taxon>50 kb inversion clade</taxon>
        <taxon>dalbergioids sensu lato</taxon>
        <taxon>Dalbergieae</taxon>
        <taxon>Pterocarpus clade</taxon>
        <taxon>Arachis</taxon>
    </lineage>
</organism>
<gene>
    <name evidence="2" type="ORF">Ahy_B04g072934</name>
</gene>
<keyword evidence="3" id="KW-1185">Reference proteome</keyword>
<evidence type="ECO:0000256" key="1">
    <source>
        <dbReference type="SAM" id="MobiDB-lite"/>
    </source>
</evidence>
<comment type="caution">
    <text evidence="2">The sequence shown here is derived from an EMBL/GenBank/DDBJ whole genome shotgun (WGS) entry which is preliminary data.</text>
</comment>
<name>A0A444ZPA6_ARAHY</name>